<evidence type="ECO:0000313" key="2">
    <source>
        <dbReference type="Proteomes" id="UP001211987"/>
    </source>
</evidence>
<reference evidence="1" key="1">
    <citation type="submission" date="2023-01" db="EMBL/GenBank/DDBJ databases">
        <title>Human gut microbiome strain richness.</title>
        <authorList>
            <person name="Chen-Liaw A."/>
        </authorList>
    </citation>
    <scope>NUCLEOTIDE SEQUENCE</scope>
    <source>
        <strain evidence="1">1001217st2_G6_1001217B_191108</strain>
    </source>
</reference>
<comment type="caution">
    <text evidence="1">The sequence shown here is derived from an EMBL/GenBank/DDBJ whole genome shotgun (WGS) entry which is preliminary data.</text>
</comment>
<dbReference type="Proteomes" id="UP001211987">
    <property type="component" value="Unassembled WGS sequence"/>
</dbReference>
<accession>A0AB35IQZ8</accession>
<evidence type="ECO:0000313" key="1">
    <source>
        <dbReference type="EMBL" id="MDB7084964.1"/>
    </source>
</evidence>
<protein>
    <recommendedName>
        <fullName evidence="3">Phage tail protein</fullName>
    </recommendedName>
</protein>
<proteinExistence type="predicted"/>
<evidence type="ECO:0008006" key="3">
    <source>
        <dbReference type="Google" id="ProtNLM"/>
    </source>
</evidence>
<dbReference type="AlphaFoldDB" id="A0AB35IQZ8"/>
<name>A0AB35IQZ8_9FIRM</name>
<dbReference type="RefSeq" id="WP_118143926.1">
    <property type="nucleotide sequence ID" value="NZ_CAXMZC010000001.1"/>
</dbReference>
<organism evidence="1 2">
    <name type="scientific">Thomasclavelia ramosa</name>
    <dbReference type="NCBI Taxonomy" id="1547"/>
    <lineage>
        <taxon>Bacteria</taxon>
        <taxon>Bacillati</taxon>
        <taxon>Bacillota</taxon>
        <taxon>Erysipelotrichia</taxon>
        <taxon>Erysipelotrichales</taxon>
        <taxon>Coprobacillaceae</taxon>
        <taxon>Thomasclavelia</taxon>
    </lineage>
</organism>
<gene>
    <name evidence="1" type="ORF">PM738_14235</name>
</gene>
<dbReference type="EMBL" id="JAQLKE010000027">
    <property type="protein sequence ID" value="MDB7084964.1"/>
    <property type="molecule type" value="Genomic_DNA"/>
</dbReference>
<sequence>MKVYYINSENTKIDLLNSPYRIEETDFFSFEWSYNKENRRVKNFYRDVETKKIKIDVNSNNYEEFYTALNNVTDIFNIDISKNVKGRLYFNDYYLECNIFKNDKDLESYVLPYAKVEFSIVADEVQWIKEDEQHFYHTNTSRETDSKKYTYKYPYRYGDPGGQMTVSNEGVVDNNILIRIYGPVTDPAVKIGDNLYQVFTTLEENERLEINTLNRTVKKINVQGEEINCFNDRNKESQIFEKVKPGTATVLWNNTFSFDIVVYNARTEPKWEGMF</sequence>